<evidence type="ECO:0008006" key="9">
    <source>
        <dbReference type="Google" id="ProtNLM"/>
    </source>
</evidence>
<dbReference type="AlphaFoldDB" id="A0A9Q0E7J0"/>
<reference evidence="7" key="1">
    <citation type="submission" date="2022-07" db="EMBL/GenBank/DDBJ databases">
        <title>Chromosome-level genome of Muraenolepis orangiensis.</title>
        <authorList>
            <person name="Kim J."/>
        </authorList>
    </citation>
    <scope>NUCLEOTIDE SEQUENCE</scope>
    <source>
        <strain evidence="7">KU_S4_2022</strain>
        <tissue evidence="7">Muscle</tissue>
    </source>
</reference>
<evidence type="ECO:0000313" key="7">
    <source>
        <dbReference type="EMBL" id="KAJ3601328.1"/>
    </source>
</evidence>
<name>A0A9Q0E7J0_9TELE</name>
<dbReference type="PROSITE" id="PS51221">
    <property type="entry name" value="TTL"/>
    <property type="match status" value="1"/>
</dbReference>
<organism evidence="7 8">
    <name type="scientific">Muraenolepis orangiensis</name>
    <name type="common">Patagonian moray cod</name>
    <dbReference type="NCBI Taxonomy" id="630683"/>
    <lineage>
        <taxon>Eukaryota</taxon>
        <taxon>Metazoa</taxon>
        <taxon>Chordata</taxon>
        <taxon>Craniata</taxon>
        <taxon>Vertebrata</taxon>
        <taxon>Euteleostomi</taxon>
        <taxon>Actinopterygii</taxon>
        <taxon>Neopterygii</taxon>
        <taxon>Teleostei</taxon>
        <taxon>Neoteleostei</taxon>
        <taxon>Acanthomorphata</taxon>
        <taxon>Zeiogadaria</taxon>
        <taxon>Gadariae</taxon>
        <taxon>Gadiformes</taxon>
        <taxon>Muraenolepidoidei</taxon>
        <taxon>Muraenolepididae</taxon>
        <taxon>Muraenolepis</taxon>
    </lineage>
</organism>
<dbReference type="PANTHER" id="PTHR12241">
    <property type="entry name" value="TUBULIN POLYGLUTAMYLASE"/>
    <property type="match status" value="1"/>
</dbReference>
<evidence type="ECO:0000256" key="2">
    <source>
        <dbReference type="ARBA" id="ARBA00022598"/>
    </source>
</evidence>
<dbReference type="EMBL" id="JANIIK010000047">
    <property type="protein sequence ID" value="KAJ3601328.1"/>
    <property type="molecule type" value="Genomic_DNA"/>
</dbReference>
<evidence type="ECO:0000256" key="5">
    <source>
        <dbReference type="ARBA" id="ARBA00022840"/>
    </source>
</evidence>
<sequence>MVNCRYESACRFGLREVLEGNDFNLFWTDSSVTLDRLVGIKPYQKVNHFPGMMEVCRKDMLARNLNRMAKRFPKDYSIFPHTWCLPAEQVPHGEHIICQLYIAKPLIIDGYKFDLRIYVLVTSCDPFHIFVYQEGLARFCTSQYCQPAKANMDNVCMHLTNYAINKRSENFVRDEKAGSKRKLSALTRLLQERSCDVAKLWLDIDDLVIKTLASAHSVLSHSYHTCFPRHTLPGSNSSGACFELLGFDVLLDQKLKPWLLEVNHSPSFTTDSAMDREVKDRLLYDTLVLVNLTACDRRRAELNQRRQIRARLQRGQCKESEEQAEEDLQREQRVLRYEDGHLGAYRRIFPREGGEKYDKYFLHSSSLFQETAASRAREKCTREQLQELYEKQQSNRSIADRWQGVQGESAGERGCRTSQSSLGPAGRRLSTANTLYNMFHDALSSRQAGAPLCMEPPIGADGQTWQTEHILNVSTECGTDSASLNPPAHPPSDCLTPNSQNHHALHQAKNELRIRAQAPDTQGPAQLRVSTPGPIHPGIHLRKQASSTAFLDGCAVQSSVTMKASQGLASLPRVKQFAYGFTIAIPCEAPPTESHVLRDFRSDQAQSQDDYSQVYADQ</sequence>
<keyword evidence="2" id="KW-0436">Ligase</keyword>
<gene>
    <name evidence="7" type="ORF">NHX12_032299</name>
</gene>
<keyword evidence="5" id="KW-0067">ATP-binding</keyword>
<dbReference type="OrthoDB" id="202825at2759"/>
<dbReference type="SUPFAM" id="SSF56059">
    <property type="entry name" value="Glutathione synthetase ATP-binding domain-like"/>
    <property type="match status" value="1"/>
</dbReference>
<dbReference type="InterPro" id="IPR004344">
    <property type="entry name" value="TTL/TTLL_fam"/>
</dbReference>
<keyword evidence="3" id="KW-0493">Microtubule</keyword>
<dbReference type="GO" id="GO:0036064">
    <property type="term" value="C:ciliary basal body"/>
    <property type="evidence" value="ECO:0007669"/>
    <property type="project" value="TreeGrafter"/>
</dbReference>
<feature type="region of interest" description="Disordered" evidence="6">
    <location>
        <begin position="406"/>
        <end position="426"/>
    </location>
</feature>
<dbReference type="GO" id="GO:0000226">
    <property type="term" value="P:microtubule cytoskeleton organization"/>
    <property type="evidence" value="ECO:0007669"/>
    <property type="project" value="TreeGrafter"/>
</dbReference>
<evidence type="ECO:0000256" key="3">
    <source>
        <dbReference type="ARBA" id="ARBA00022701"/>
    </source>
</evidence>
<evidence type="ECO:0000256" key="1">
    <source>
        <dbReference type="ARBA" id="ARBA00006820"/>
    </source>
</evidence>
<evidence type="ECO:0000256" key="4">
    <source>
        <dbReference type="ARBA" id="ARBA00022741"/>
    </source>
</evidence>
<dbReference type="GO" id="GO:0005874">
    <property type="term" value="C:microtubule"/>
    <property type="evidence" value="ECO:0007669"/>
    <property type="project" value="UniProtKB-KW"/>
</dbReference>
<dbReference type="GO" id="GO:0005524">
    <property type="term" value="F:ATP binding"/>
    <property type="evidence" value="ECO:0007669"/>
    <property type="project" value="UniProtKB-KW"/>
</dbReference>
<dbReference type="Gene3D" id="3.30.470.20">
    <property type="entry name" value="ATP-grasp fold, B domain"/>
    <property type="match status" value="1"/>
</dbReference>
<dbReference type="Proteomes" id="UP001148018">
    <property type="component" value="Unassembled WGS sequence"/>
</dbReference>
<dbReference type="FunFam" id="3.30.470.20:FF:000009">
    <property type="entry name" value="tubulin polyglutamylase TTLL5 isoform X1"/>
    <property type="match status" value="1"/>
</dbReference>
<dbReference type="PANTHER" id="PTHR12241:SF161">
    <property type="entry name" value="TUBULIN POLYGLUTAMYLASE TTLL6"/>
    <property type="match status" value="1"/>
</dbReference>
<keyword evidence="8" id="KW-1185">Reference proteome</keyword>
<accession>A0A9Q0E7J0</accession>
<dbReference type="GO" id="GO:0015631">
    <property type="term" value="F:tubulin binding"/>
    <property type="evidence" value="ECO:0007669"/>
    <property type="project" value="TreeGrafter"/>
</dbReference>
<protein>
    <recommendedName>
        <fullName evidence="9">Tubulin polyglutamylase TTLL6</fullName>
    </recommendedName>
</protein>
<comment type="caution">
    <text evidence="7">The sequence shown here is derived from an EMBL/GenBank/DDBJ whole genome shotgun (WGS) entry which is preliminary data.</text>
</comment>
<proteinExistence type="inferred from homology"/>
<evidence type="ECO:0000256" key="6">
    <source>
        <dbReference type="SAM" id="MobiDB-lite"/>
    </source>
</evidence>
<evidence type="ECO:0000313" key="8">
    <source>
        <dbReference type="Proteomes" id="UP001148018"/>
    </source>
</evidence>
<dbReference type="Pfam" id="PF03133">
    <property type="entry name" value="TTL"/>
    <property type="match status" value="2"/>
</dbReference>
<keyword evidence="4" id="KW-0547">Nucleotide-binding</keyword>
<comment type="similarity">
    <text evidence="1">Belongs to the tubulin--tyrosine ligase family.</text>
</comment>
<dbReference type="GO" id="GO:0070740">
    <property type="term" value="F:tubulin-glutamic acid ligase activity"/>
    <property type="evidence" value="ECO:0007669"/>
    <property type="project" value="TreeGrafter"/>
</dbReference>